<dbReference type="AlphaFoldDB" id="A0A1H5EN74"/>
<feature type="domain" description="4Fe-4S Wbl-type" evidence="1">
    <location>
        <begin position="6"/>
        <end position="69"/>
    </location>
</feature>
<evidence type="ECO:0000313" key="2">
    <source>
        <dbReference type="EMBL" id="SED92364.1"/>
    </source>
</evidence>
<keyword evidence="3" id="KW-1185">Reference proteome</keyword>
<dbReference type="Proteomes" id="UP000183561">
    <property type="component" value="Unassembled WGS sequence"/>
</dbReference>
<dbReference type="OrthoDB" id="4463109at2"/>
<reference evidence="3" key="1">
    <citation type="submission" date="2016-10" db="EMBL/GenBank/DDBJ databases">
        <authorList>
            <person name="Varghese N."/>
            <person name="Submissions S."/>
        </authorList>
    </citation>
    <scope>NUCLEOTIDE SEQUENCE [LARGE SCALE GENOMIC DNA]</scope>
    <source>
        <strain evidence="3">DSM 44498</strain>
    </source>
</reference>
<proteinExistence type="predicted"/>
<sequence>MSAPTPCSIDPESWDLDAGSYRAGLDAQAECLRCPRLAACRREVAELTSAGTPPQSMIWAAVAYRHDGGAILTRRDLRAYYNRSEGQREAANRGVAA</sequence>
<dbReference type="PROSITE" id="PS51674">
    <property type="entry name" value="4FE4S_WBL"/>
    <property type="match status" value="1"/>
</dbReference>
<dbReference type="EMBL" id="FNSV01000006">
    <property type="protein sequence ID" value="SED92364.1"/>
    <property type="molecule type" value="Genomic_DNA"/>
</dbReference>
<dbReference type="RefSeq" id="WP_072950367.1">
    <property type="nucleotide sequence ID" value="NZ_FNSV01000006.1"/>
</dbReference>
<evidence type="ECO:0000313" key="3">
    <source>
        <dbReference type="Proteomes" id="UP000183561"/>
    </source>
</evidence>
<dbReference type="InterPro" id="IPR034768">
    <property type="entry name" value="4FE4S_WBL"/>
</dbReference>
<gene>
    <name evidence="2" type="ORF">SAMN04490239_9285</name>
</gene>
<evidence type="ECO:0000259" key="1">
    <source>
        <dbReference type="PROSITE" id="PS51674"/>
    </source>
</evidence>
<accession>A0A1H5EN74</accession>
<name>A0A1H5EN74_9NOCA</name>
<organism evidence="2 3">
    <name type="scientific">Rhodococcus koreensis</name>
    <dbReference type="NCBI Taxonomy" id="99653"/>
    <lineage>
        <taxon>Bacteria</taxon>
        <taxon>Bacillati</taxon>
        <taxon>Actinomycetota</taxon>
        <taxon>Actinomycetes</taxon>
        <taxon>Mycobacteriales</taxon>
        <taxon>Nocardiaceae</taxon>
        <taxon>Rhodococcus</taxon>
    </lineage>
</organism>
<protein>
    <recommendedName>
        <fullName evidence="1">4Fe-4S Wbl-type domain-containing protein</fullName>
    </recommendedName>
</protein>